<dbReference type="STRING" id="1855283.SAMN05216382_0742"/>
<evidence type="ECO:0000313" key="3">
    <source>
        <dbReference type="Proteomes" id="UP000199214"/>
    </source>
</evidence>
<gene>
    <name evidence="2" type="ORF">SAMN05216382_0742</name>
</gene>
<feature type="transmembrane region" description="Helical" evidence="1">
    <location>
        <begin position="136"/>
        <end position="158"/>
    </location>
</feature>
<name>A0A1H7IG83_9SPHN</name>
<dbReference type="OrthoDB" id="7426493at2"/>
<evidence type="ECO:0000313" key="2">
    <source>
        <dbReference type="EMBL" id="SEK60540.1"/>
    </source>
</evidence>
<dbReference type="EMBL" id="FNZZ01000001">
    <property type="protein sequence ID" value="SEK60540.1"/>
    <property type="molecule type" value="Genomic_DNA"/>
</dbReference>
<evidence type="ECO:0000256" key="1">
    <source>
        <dbReference type="SAM" id="Phobius"/>
    </source>
</evidence>
<feature type="transmembrane region" description="Helical" evidence="1">
    <location>
        <begin position="97"/>
        <end position="116"/>
    </location>
</feature>
<reference evidence="3" key="1">
    <citation type="submission" date="2016-10" db="EMBL/GenBank/DDBJ databases">
        <authorList>
            <person name="Varghese N."/>
            <person name="Submissions S."/>
        </authorList>
    </citation>
    <scope>NUCLEOTIDE SEQUENCE [LARGE SCALE GENOMIC DNA]</scope>
    <source>
        <strain evidence="3">JS21-1</strain>
    </source>
</reference>
<feature type="transmembrane region" description="Helical" evidence="1">
    <location>
        <begin position="179"/>
        <end position="202"/>
    </location>
</feature>
<keyword evidence="3" id="KW-1185">Reference proteome</keyword>
<dbReference type="Proteomes" id="UP000199214">
    <property type="component" value="Unassembled WGS sequence"/>
</dbReference>
<accession>A0A1H7IG83</accession>
<dbReference type="RefSeq" id="WP_143051789.1">
    <property type="nucleotide sequence ID" value="NZ_FNZZ01000001.1"/>
</dbReference>
<keyword evidence="1" id="KW-0472">Membrane</keyword>
<keyword evidence="1" id="KW-1133">Transmembrane helix</keyword>
<organism evidence="2 3">
    <name type="scientific">Sphingomonas palmae</name>
    <dbReference type="NCBI Taxonomy" id="1855283"/>
    <lineage>
        <taxon>Bacteria</taxon>
        <taxon>Pseudomonadati</taxon>
        <taxon>Pseudomonadota</taxon>
        <taxon>Alphaproteobacteria</taxon>
        <taxon>Sphingomonadales</taxon>
        <taxon>Sphingomonadaceae</taxon>
        <taxon>Sphingomonas</taxon>
    </lineage>
</organism>
<dbReference type="AlphaFoldDB" id="A0A1H7IG83"/>
<feature type="transmembrane region" description="Helical" evidence="1">
    <location>
        <begin position="56"/>
        <end position="77"/>
    </location>
</feature>
<protein>
    <submittedName>
        <fullName evidence="2">Uncharacterized protein</fullName>
    </submittedName>
</protein>
<proteinExistence type="predicted"/>
<keyword evidence="1" id="KW-0812">Transmembrane</keyword>
<sequence>MWPSIKQMYGGAVRFARAAPLLFLVPVLVEFAQHVAEIQSGMYVSRDVARAVANDPVRMAFGFAKTLALLLPGYWFVRFLAFDGDTRRMLAFDARALGLFAIQFVLVGSVQYLMLFGPSLGALLGLDARSASFVTAALAVAQSVLGIYLTAWFVAWPLGNTSLGPLRSCVVMAGSFWRAVVYLLAGVIPLMALHYALGLGAIGRAPALVWVMLALDAIAVGFLALTMSAAKYVAARDAARRKQVSLLPDHEPQPVPSFQ</sequence>
<feature type="transmembrane region" description="Helical" evidence="1">
    <location>
        <begin position="208"/>
        <end position="233"/>
    </location>
</feature>